<evidence type="ECO:0000256" key="11">
    <source>
        <dbReference type="ARBA" id="ARBA00051693"/>
    </source>
</evidence>
<comment type="catalytic activity">
    <reaction evidence="10">
        <text>L-threonyl-[protein] + ATP = O-phospho-L-threonyl-[protein] + ADP + H(+)</text>
        <dbReference type="Rhea" id="RHEA:46608"/>
        <dbReference type="Rhea" id="RHEA-COMP:11060"/>
        <dbReference type="Rhea" id="RHEA-COMP:11605"/>
        <dbReference type="ChEBI" id="CHEBI:15378"/>
        <dbReference type="ChEBI" id="CHEBI:30013"/>
        <dbReference type="ChEBI" id="CHEBI:30616"/>
        <dbReference type="ChEBI" id="CHEBI:61977"/>
        <dbReference type="ChEBI" id="CHEBI:456216"/>
        <dbReference type="EC" id="2.7.12.2"/>
    </reaction>
</comment>
<dbReference type="EC" id="2.7.12.2" evidence="8"/>
<dbReference type="Gene3D" id="1.10.510.10">
    <property type="entry name" value="Transferase(Phosphotransferase) domain 1"/>
    <property type="match status" value="1"/>
</dbReference>
<dbReference type="Pfam" id="PF05918">
    <property type="entry name" value="API5"/>
    <property type="match status" value="1"/>
</dbReference>
<sequence>MADLEAIYDAYNEIMDAKENASQHSDAYLAIISASRGSEKAKTMAARYIPAFFKHFPDLHLKAIDGFFDLCEDESQAIRQQAIKLLPALCKDGPQHTIKIADVLCQLLQLDDDDLATVQGALETLMLQSPREVLAVIFRQGVKGKELREKSLDFITNNVIATKETLFKDPEIELFFIEEMQKAMESVPDEDFATFARIVMNSGPYRTGKLDLADLLKTYIAHITSEKPFNTADEESIKRLLSTGKFSMPIFKRTISADPLLEFYAQNILPVAEFRKIDSKKKTSLLRLYSDAITSGFPSATVIQQAGGLIVGLLTDIVPEEEDDTLSLDLKLAECLAMILNFISTKHPEIMEDAAVKARFRNVYRACQNEVSRLRSESDESKKKPAEDICKNIIAVTQEFLKPRQARTRPNITPSWTPKPPVPSPQPGAKAKEVNPSPPKTVKTPPKAPLKPAGKANIKGSKLAPQQQQQQQQKSQAQGSGSKRKAEQEPPMAKKPKILRRSISTAIDMSPRGNSPGQHGNKHTQQHQHQQHQHHQGKPQSKQQGRPPQGRRPSPPSRVRTPSGSQREGKGKLNFNGKAILHSDGVDFSNGNSFKINMEELKLLEELGKGQYGTVQKVYHKPTNVTMAMKEIRLELDQSKLNSILMELDVLHKSQSPYIVDFYGAFFIETCVYYCMEFMDAGSLDKLYQIGVPEDILATITLSMVRGLKFLKDDLSIIHRDVKPTNVLVNSQGQVKLCDFGVSGQLVQSMAKTHIGCQSYMAPERISQGQSYTVQSDVWSLGLSILETAEGSYPYPPEKYNSVFAQLSAIVGSPPPSLPDSYSEDARAFVALCLLKDAKERPTYKALLEHAFLTKYDEKEVDMKGWAVKAMEARITREAEAKAKDPKPASS</sequence>
<reference evidence="15" key="1">
    <citation type="journal article" date="2020" name="Fungal Divers.">
        <title>Resolving the Mortierellaceae phylogeny through synthesis of multi-gene phylogenetics and phylogenomics.</title>
        <authorList>
            <person name="Vandepol N."/>
            <person name="Liber J."/>
            <person name="Desiro A."/>
            <person name="Na H."/>
            <person name="Kennedy M."/>
            <person name="Barry K."/>
            <person name="Grigoriev I.V."/>
            <person name="Miller A.N."/>
            <person name="O'Donnell K."/>
            <person name="Stajich J.E."/>
            <person name="Bonito G."/>
        </authorList>
    </citation>
    <scope>NUCLEOTIDE SEQUENCE</scope>
    <source>
        <strain evidence="15">NVP1</strain>
    </source>
</reference>
<evidence type="ECO:0000256" key="5">
    <source>
        <dbReference type="ARBA" id="ARBA00022777"/>
    </source>
</evidence>
<evidence type="ECO:0000313" key="16">
    <source>
        <dbReference type="Proteomes" id="UP000696485"/>
    </source>
</evidence>
<dbReference type="InterPro" id="IPR011009">
    <property type="entry name" value="Kinase-like_dom_sf"/>
</dbReference>
<evidence type="ECO:0000256" key="3">
    <source>
        <dbReference type="ARBA" id="ARBA00022679"/>
    </source>
</evidence>
<evidence type="ECO:0000256" key="2">
    <source>
        <dbReference type="ARBA" id="ARBA00022553"/>
    </source>
</evidence>
<dbReference type="Pfam" id="PF00069">
    <property type="entry name" value="Pkinase"/>
    <property type="match status" value="1"/>
</dbReference>
<organism evidence="15 16">
    <name type="scientific">Podila minutissima</name>
    <dbReference type="NCBI Taxonomy" id="64525"/>
    <lineage>
        <taxon>Eukaryota</taxon>
        <taxon>Fungi</taxon>
        <taxon>Fungi incertae sedis</taxon>
        <taxon>Mucoromycota</taxon>
        <taxon>Mortierellomycotina</taxon>
        <taxon>Mortierellomycetes</taxon>
        <taxon>Mortierellales</taxon>
        <taxon>Mortierellaceae</taxon>
        <taxon>Podila</taxon>
    </lineage>
</organism>
<feature type="compositionally biased region" description="Pro residues" evidence="13">
    <location>
        <begin position="417"/>
        <end position="426"/>
    </location>
</feature>
<dbReference type="PROSITE" id="PS50011">
    <property type="entry name" value="PROTEIN_KINASE_DOM"/>
    <property type="match status" value="1"/>
</dbReference>
<evidence type="ECO:0000256" key="10">
    <source>
        <dbReference type="ARBA" id="ARBA00049299"/>
    </source>
</evidence>
<dbReference type="PROSITE" id="PS00108">
    <property type="entry name" value="PROTEIN_KINASE_ST"/>
    <property type="match status" value="1"/>
</dbReference>
<dbReference type="InterPro" id="IPR000719">
    <property type="entry name" value="Prot_kinase_dom"/>
</dbReference>
<keyword evidence="5" id="KW-0418">Kinase</keyword>
<dbReference type="SMART" id="SM00220">
    <property type="entry name" value="S_TKc"/>
    <property type="match status" value="1"/>
</dbReference>
<dbReference type="GO" id="GO:0004674">
    <property type="term" value="F:protein serine/threonine kinase activity"/>
    <property type="evidence" value="ECO:0007669"/>
    <property type="project" value="UniProtKB-KW"/>
</dbReference>
<evidence type="ECO:0000256" key="12">
    <source>
        <dbReference type="PROSITE-ProRule" id="PRU10141"/>
    </source>
</evidence>
<feature type="compositionally biased region" description="Basic residues" evidence="13">
    <location>
        <begin position="520"/>
        <end position="537"/>
    </location>
</feature>
<protein>
    <recommendedName>
        <fullName evidence="8">mitogen-activated protein kinase kinase</fullName>
        <ecNumber evidence="8">2.7.12.2</ecNumber>
    </recommendedName>
</protein>
<dbReference type="InterPro" id="IPR017441">
    <property type="entry name" value="Protein_kinase_ATP_BS"/>
</dbReference>
<gene>
    <name evidence="15" type="ORF">BG006_009680</name>
</gene>
<keyword evidence="2" id="KW-0597">Phosphoprotein</keyword>
<feature type="compositionally biased region" description="Polar residues" evidence="13">
    <location>
        <begin position="502"/>
        <end position="516"/>
    </location>
</feature>
<dbReference type="Proteomes" id="UP000696485">
    <property type="component" value="Unassembled WGS sequence"/>
</dbReference>
<dbReference type="GO" id="GO:0071474">
    <property type="term" value="P:cellular hyperosmotic response"/>
    <property type="evidence" value="ECO:0007669"/>
    <property type="project" value="TreeGrafter"/>
</dbReference>
<evidence type="ECO:0000256" key="7">
    <source>
        <dbReference type="ARBA" id="ARBA00038035"/>
    </source>
</evidence>
<evidence type="ECO:0000256" key="6">
    <source>
        <dbReference type="ARBA" id="ARBA00022840"/>
    </source>
</evidence>
<feature type="compositionally biased region" description="Low complexity" evidence="13">
    <location>
        <begin position="440"/>
        <end position="481"/>
    </location>
</feature>
<evidence type="ECO:0000256" key="8">
    <source>
        <dbReference type="ARBA" id="ARBA00038999"/>
    </source>
</evidence>
<evidence type="ECO:0000256" key="1">
    <source>
        <dbReference type="ARBA" id="ARBA00022527"/>
    </source>
</evidence>
<evidence type="ECO:0000256" key="4">
    <source>
        <dbReference type="ARBA" id="ARBA00022741"/>
    </source>
</evidence>
<evidence type="ECO:0000256" key="13">
    <source>
        <dbReference type="SAM" id="MobiDB-lite"/>
    </source>
</evidence>
<dbReference type="FunFam" id="3.30.200.20:FF:000341">
    <property type="entry name" value="MAP kinase kinase PBS2"/>
    <property type="match status" value="1"/>
</dbReference>
<comment type="catalytic activity">
    <reaction evidence="9">
        <text>L-seryl-[protein] + ATP = O-phospho-L-seryl-[protein] + ADP + H(+)</text>
        <dbReference type="Rhea" id="RHEA:17989"/>
        <dbReference type="Rhea" id="RHEA-COMP:9863"/>
        <dbReference type="Rhea" id="RHEA-COMP:11604"/>
        <dbReference type="ChEBI" id="CHEBI:15378"/>
        <dbReference type="ChEBI" id="CHEBI:29999"/>
        <dbReference type="ChEBI" id="CHEBI:30616"/>
        <dbReference type="ChEBI" id="CHEBI:83421"/>
        <dbReference type="ChEBI" id="CHEBI:456216"/>
        <dbReference type="EC" id="2.7.12.2"/>
    </reaction>
</comment>
<dbReference type="EMBL" id="JAAAUY010000717">
    <property type="protein sequence ID" value="KAF9326952.1"/>
    <property type="molecule type" value="Genomic_DNA"/>
</dbReference>
<accession>A0A9P5SEE6</accession>
<proteinExistence type="inferred from homology"/>
<feature type="domain" description="Protein kinase" evidence="14">
    <location>
        <begin position="601"/>
        <end position="853"/>
    </location>
</feature>
<dbReference type="GO" id="GO:0032991">
    <property type="term" value="C:protein-containing complex"/>
    <property type="evidence" value="ECO:0007669"/>
    <property type="project" value="UniProtKB-ARBA"/>
</dbReference>
<feature type="region of interest" description="Disordered" evidence="13">
    <location>
        <begin position="401"/>
        <end position="575"/>
    </location>
</feature>
<dbReference type="FunFam" id="1.10.510.10:FF:000432">
    <property type="entry name" value="mitogen-activated protein kinase kinase 3"/>
    <property type="match status" value="1"/>
</dbReference>
<comment type="catalytic activity">
    <reaction evidence="11">
        <text>L-tyrosyl-[protein] + ATP = O-phospho-L-tyrosyl-[protein] + ADP + H(+)</text>
        <dbReference type="Rhea" id="RHEA:10596"/>
        <dbReference type="Rhea" id="RHEA-COMP:10136"/>
        <dbReference type="Rhea" id="RHEA-COMP:20101"/>
        <dbReference type="ChEBI" id="CHEBI:15378"/>
        <dbReference type="ChEBI" id="CHEBI:30616"/>
        <dbReference type="ChEBI" id="CHEBI:46858"/>
        <dbReference type="ChEBI" id="CHEBI:61978"/>
        <dbReference type="ChEBI" id="CHEBI:456216"/>
        <dbReference type="EC" id="2.7.12.2"/>
    </reaction>
</comment>
<evidence type="ECO:0000313" key="15">
    <source>
        <dbReference type="EMBL" id="KAF9326952.1"/>
    </source>
</evidence>
<feature type="compositionally biased region" description="Low complexity" evidence="13">
    <location>
        <begin position="538"/>
        <end position="565"/>
    </location>
</feature>
<dbReference type="InterPro" id="IPR008383">
    <property type="entry name" value="API5"/>
</dbReference>
<dbReference type="InterPro" id="IPR008271">
    <property type="entry name" value="Ser/Thr_kinase_AS"/>
</dbReference>
<dbReference type="GO" id="GO:0005737">
    <property type="term" value="C:cytoplasm"/>
    <property type="evidence" value="ECO:0007669"/>
    <property type="project" value="UniProtKB-ARBA"/>
</dbReference>
<dbReference type="PANTHER" id="PTHR48013">
    <property type="entry name" value="DUAL SPECIFICITY MITOGEN-ACTIVATED PROTEIN KINASE KINASE 5-RELATED"/>
    <property type="match status" value="1"/>
</dbReference>
<name>A0A9P5SEE6_9FUNG</name>
<comment type="similarity">
    <text evidence="7">Belongs to the protein kinase superfamily. STE Ser/Thr protein kinase family. MAP kinase kinase subfamily.</text>
</comment>
<dbReference type="InterPro" id="IPR016024">
    <property type="entry name" value="ARM-type_fold"/>
</dbReference>
<dbReference type="GO" id="GO:0005524">
    <property type="term" value="F:ATP binding"/>
    <property type="evidence" value="ECO:0007669"/>
    <property type="project" value="UniProtKB-UniRule"/>
</dbReference>
<keyword evidence="16" id="KW-1185">Reference proteome</keyword>
<dbReference type="AlphaFoldDB" id="A0A9P5SEE6"/>
<keyword evidence="1" id="KW-0723">Serine/threonine-protein kinase</keyword>
<keyword evidence="4 12" id="KW-0547">Nucleotide-binding</keyword>
<dbReference type="SUPFAM" id="SSF48371">
    <property type="entry name" value="ARM repeat"/>
    <property type="match status" value="1"/>
</dbReference>
<keyword evidence="6 12" id="KW-0067">ATP-binding</keyword>
<dbReference type="Gene3D" id="3.30.200.20">
    <property type="entry name" value="Phosphorylase Kinase, domain 1"/>
    <property type="match status" value="1"/>
</dbReference>
<evidence type="ECO:0000256" key="9">
    <source>
        <dbReference type="ARBA" id="ARBA00049014"/>
    </source>
</evidence>
<dbReference type="PROSITE" id="PS00107">
    <property type="entry name" value="PROTEIN_KINASE_ATP"/>
    <property type="match status" value="1"/>
</dbReference>
<keyword evidence="3" id="KW-0808">Transferase</keyword>
<feature type="binding site" evidence="12">
    <location>
        <position position="630"/>
    </location>
    <ligand>
        <name>ATP</name>
        <dbReference type="ChEBI" id="CHEBI:30616"/>
    </ligand>
</feature>
<dbReference type="SUPFAM" id="SSF56112">
    <property type="entry name" value="Protein kinase-like (PK-like)"/>
    <property type="match status" value="1"/>
</dbReference>
<dbReference type="PANTHER" id="PTHR48013:SF25">
    <property type="entry name" value="MAP KINASE KINASE PBS2"/>
    <property type="match status" value="1"/>
</dbReference>
<dbReference type="GO" id="GO:0004708">
    <property type="term" value="F:MAP kinase kinase activity"/>
    <property type="evidence" value="ECO:0007669"/>
    <property type="project" value="UniProtKB-EC"/>
</dbReference>
<dbReference type="GO" id="GO:0038066">
    <property type="term" value="P:p38MAPK cascade"/>
    <property type="evidence" value="ECO:0007669"/>
    <property type="project" value="UniProtKB-ARBA"/>
</dbReference>
<comment type="caution">
    <text evidence="15">The sequence shown here is derived from an EMBL/GenBank/DDBJ whole genome shotgun (WGS) entry which is preliminary data.</text>
</comment>
<evidence type="ECO:0000259" key="14">
    <source>
        <dbReference type="PROSITE" id="PS50011"/>
    </source>
</evidence>